<keyword evidence="1" id="KW-1133">Transmembrane helix</keyword>
<comment type="caution">
    <text evidence="2">The sequence shown here is derived from an EMBL/GenBank/DDBJ whole genome shotgun (WGS) entry which is preliminary data.</text>
</comment>
<evidence type="ECO:0008006" key="4">
    <source>
        <dbReference type="Google" id="ProtNLM"/>
    </source>
</evidence>
<accession>A0ABP3UNP0</accession>
<evidence type="ECO:0000256" key="1">
    <source>
        <dbReference type="SAM" id="Phobius"/>
    </source>
</evidence>
<organism evidence="2 3">
    <name type="scientific">Gaetbulibacter jejuensis</name>
    <dbReference type="NCBI Taxonomy" id="584607"/>
    <lineage>
        <taxon>Bacteria</taxon>
        <taxon>Pseudomonadati</taxon>
        <taxon>Bacteroidota</taxon>
        <taxon>Flavobacteriia</taxon>
        <taxon>Flavobacteriales</taxon>
        <taxon>Flavobacteriaceae</taxon>
        <taxon>Gaetbulibacter</taxon>
    </lineage>
</organism>
<dbReference type="Proteomes" id="UP001500736">
    <property type="component" value="Unassembled WGS sequence"/>
</dbReference>
<sequence length="69" mass="6892">MKTLELNQMEKLNGGTDCGTGLGAVVGSAVMLGVIAGATGGVGLAIVAIGWMWGGGLVAIDNCQDNNWN</sequence>
<dbReference type="RefSeq" id="WP_343795953.1">
    <property type="nucleotide sequence ID" value="NZ_BAAAGF010000001.1"/>
</dbReference>
<name>A0ABP3UNP0_9FLAO</name>
<feature type="transmembrane region" description="Helical" evidence="1">
    <location>
        <begin position="21"/>
        <end position="53"/>
    </location>
</feature>
<evidence type="ECO:0000313" key="2">
    <source>
        <dbReference type="EMBL" id="GAA0739184.1"/>
    </source>
</evidence>
<keyword evidence="3" id="KW-1185">Reference proteome</keyword>
<keyword evidence="1" id="KW-0472">Membrane</keyword>
<protein>
    <recommendedName>
        <fullName evidence="4">Bacteriocin</fullName>
    </recommendedName>
</protein>
<gene>
    <name evidence="2" type="ORF">GCM10009431_07910</name>
</gene>
<keyword evidence="1" id="KW-0812">Transmembrane</keyword>
<dbReference type="EMBL" id="BAAAGF010000001">
    <property type="protein sequence ID" value="GAA0739184.1"/>
    <property type="molecule type" value="Genomic_DNA"/>
</dbReference>
<reference evidence="3" key="1">
    <citation type="journal article" date="2019" name="Int. J. Syst. Evol. Microbiol.">
        <title>The Global Catalogue of Microorganisms (GCM) 10K type strain sequencing project: providing services to taxonomists for standard genome sequencing and annotation.</title>
        <authorList>
            <consortium name="The Broad Institute Genomics Platform"/>
            <consortium name="The Broad Institute Genome Sequencing Center for Infectious Disease"/>
            <person name="Wu L."/>
            <person name="Ma J."/>
        </authorList>
    </citation>
    <scope>NUCLEOTIDE SEQUENCE [LARGE SCALE GENOMIC DNA]</scope>
    <source>
        <strain evidence="3">JCM 15976</strain>
    </source>
</reference>
<evidence type="ECO:0000313" key="3">
    <source>
        <dbReference type="Proteomes" id="UP001500736"/>
    </source>
</evidence>
<proteinExistence type="predicted"/>